<keyword evidence="1" id="KW-0732">Signal</keyword>
<dbReference type="HOGENOM" id="CLU_2279079_0_0_1"/>
<feature type="chain" id="PRO_5002993997" evidence="1">
    <location>
        <begin position="25"/>
        <end position="102"/>
    </location>
</feature>
<proteinExistence type="predicted"/>
<reference evidence="2 3" key="1">
    <citation type="journal article" date="2009" name="Proc. Natl. Acad. Sci. U.S.A.">
        <title>Eukaryote-to-eukaryote gene transfer events revealed by the genome sequence of the wine yeast Saccharomyces cerevisiae EC1118.</title>
        <authorList>
            <person name="Novo M."/>
            <person name="Bigey F."/>
            <person name="Beyne E."/>
            <person name="Galeote V."/>
            <person name="Gavory F."/>
            <person name="Mallet S."/>
            <person name="Cambot B."/>
            <person name="Legras J.L."/>
            <person name="Wincker P."/>
            <person name="Casaregola S."/>
            <person name="Dequin S."/>
        </authorList>
    </citation>
    <scope>NUCLEOTIDE SEQUENCE [LARGE SCALE GENOMIC DNA]</scope>
    <source>
        <strain evidence="3">Lalvin EC1118 / Prise de mousse</strain>
    </source>
</reference>
<organism evidence="2 3">
    <name type="scientific">Saccharomyces cerevisiae (strain Lalvin EC1118 / Prise de mousse)</name>
    <name type="common">Baker's yeast</name>
    <dbReference type="NCBI Taxonomy" id="643680"/>
    <lineage>
        <taxon>Eukaryota</taxon>
        <taxon>Fungi</taxon>
        <taxon>Dikarya</taxon>
        <taxon>Ascomycota</taxon>
        <taxon>Saccharomycotina</taxon>
        <taxon>Saccharomycetes</taxon>
        <taxon>Saccharomycetales</taxon>
        <taxon>Saccharomycetaceae</taxon>
        <taxon>Saccharomyces</taxon>
    </lineage>
</organism>
<dbReference type="Proteomes" id="UP000000286">
    <property type="component" value="Chromosome II"/>
</dbReference>
<dbReference type="AlphaFoldDB" id="C8Z3U8"/>
<evidence type="ECO:0000313" key="3">
    <source>
        <dbReference type="Proteomes" id="UP000000286"/>
    </source>
</evidence>
<protein>
    <submittedName>
        <fullName evidence="2">EC1118_1B15_0133p</fullName>
    </submittedName>
</protein>
<dbReference type="EMBL" id="FN393060">
    <property type="protein sequence ID" value="CAY77687.1"/>
    <property type="molecule type" value="Genomic_DNA"/>
</dbReference>
<evidence type="ECO:0000256" key="1">
    <source>
        <dbReference type="SAM" id="SignalP"/>
    </source>
</evidence>
<sequence length="102" mass="11087">MSTLCSSIGWRLLVALINSAGVCGSFNDRTPASSGHAFTNAPTPNVKPAVGKITALLTNLNRNGIVLDILELTLDLSCHLVIVYKNKYLVLYPLFEAVPFRR</sequence>
<feature type="signal peptide" evidence="1">
    <location>
        <begin position="1"/>
        <end position="24"/>
    </location>
</feature>
<gene>
    <name evidence="2" type="ORF">EC1118_1B15_0133g</name>
</gene>
<evidence type="ECO:0000313" key="2">
    <source>
        <dbReference type="EMBL" id="CAY77687.1"/>
    </source>
</evidence>
<accession>C8Z3U8</accession>
<name>C8Z3U8_YEAS8</name>